<protein>
    <recommendedName>
        <fullName evidence="2">Reverse transcriptase domain-containing protein</fullName>
    </recommendedName>
</protein>
<reference evidence="1" key="1">
    <citation type="submission" date="2015-11" db="EMBL/GenBank/DDBJ databases">
        <title>De novo transcriptome assembly of four potential Pierce s Disease insect vectors from Arizona vineyards.</title>
        <authorList>
            <person name="Tassone E.E."/>
        </authorList>
    </citation>
    <scope>NUCLEOTIDE SEQUENCE</scope>
</reference>
<accession>A0A1B6FQZ9</accession>
<gene>
    <name evidence="1" type="ORF">g.5327</name>
</gene>
<proteinExistence type="predicted"/>
<dbReference type="AlphaFoldDB" id="A0A1B6FQZ9"/>
<evidence type="ECO:0000313" key="1">
    <source>
        <dbReference type="EMBL" id="JAS52637.1"/>
    </source>
</evidence>
<evidence type="ECO:0008006" key="2">
    <source>
        <dbReference type="Google" id="ProtNLM"/>
    </source>
</evidence>
<dbReference type="EMBL" id="GECZ01017132">
    <property type="protein sequence ID" value="JAS52637.1"/>
    <property type="molecule type" value="Transcribed_RNA"/>
</dbReference>
<sequence>NNTTLERRDSISDLGIILSANLSPDLHIDSICNRASKLLGFIIRASRDGISIAALKVLHTTILRPVLEYGSVTWTPYQNCHIDRLEKIQRRFIRFIGSKLGH</sequence>
<organism evidence="1">
    <name type="scientific">Cuerna arida</name>
    <dbReference type="NCBI Taxonomy" id="1464854"/>
    <lineage>
        <taxon>Eukaryota</taxon>
        <taxon>Metazoa</taxon>
        <taxon>Ecdysozoa</taxon>
        <taxon>Arthropoda</taxon>
        <taxon>Hexapoda</taxon>
        <taxon>Insecta</taxon>
        <taxon>Pterygota</taxon>
        <taxon>Neoptera</taxon>
        <taxon>Paraneoptera</taxon>
        <taxon>Hemiptera</taxon>
        <taxon>Auchenorrhyncha</taxon>
        <taxon>Membracoidea</taxon>
        <taxon>Cicadellidae</taxon>
        <taxon>Cicadellinae</taxon>
        <taxon>Proconiini</taxon>
        <taxon>Cuerna</taxon>
    </lineage>
</organism>
<feature type="non-terminal residue" evidence="1">
    <location>
        <position position="1"/>
    </location>
</feature>
<name>A0A1B6FQZ9_9HEMI</name>
<feature type="non-terminal residue" evidence="1">
    <location>
        <position position="102"/>
    </location>
</feature>